<dbReference type="InterPro" id="IPR021265">
    <property type="entry name" value="DUF2842"/>
</dbReference>
<keyword evidence="1" id="KW-1133">Transmembrane helix</keyword>
<sequence>MIAPRLRKLIGTVVLVAFVTVYSLTVMAIGAPIMAVHGHGIGMVFYAVAGLVWTIPAGAVIWWMERKPKT</sequence>
<keyword evidence="1" id="KW-0812">Transmembrane</keyword>
<dbReference type="AlphaFoldDB" id="A0A6A7Y533"/>
<accession>A0A6A7Y533</accession>
<reference evidence="2 3" key="1">
    <citation type="submission" date="2019-09" db="EMBL/GenBank/DDBJ databases">
        <title>Segnochrobactrum spirostomi gen. nov., sp. nov., isolated from the ciliate Spirostomum cf. yagiui and description of a novel family, Segnochrobactraceae fam. nov. within the order Rhizobiales of the class Alphaproteobacteria.</title>
        <authorList>
            <person name="Akter S."/>
            <person name="Shazib S.U.A."/>
            <person name="Shin M.K."/>
        </authorList>
    </citation>
    <scope>NUCLEOTIDE SEQUENCE [LARGE SCALE GENOMIC DNA]</scope>
    <source>
        <strain evidence="2 3">Sp-1</strain>
    </source>
</reference>
<dbReference type="Proteomes" id="UP000332515">
    <property type="component" value="Unassembled WGS sequence"/>
</dbReference>
<comment type="caution">
    <text evidence="2">The sequence shown here is derived from an EMBL/GenBank/DDBJ whole genome shotgun (WGS) entry which is preliminary data.</text>
</comment>
<dbReference type="Pfam" id="PF11003">
    <property type="entry name" value="DUF2842"/>
    <property type="match status" value="1"/>
</dbReference>
<gene>
    <name evidence="2" type="ORF">F0357_14705</name>
</gene>
<evidence type="ECO:0000256" key="1">
    <source>
        <dbReference type="SAM" id="Phobius"/>
    </source>
</evidence>
<protein>
    <submittedName>
        <fullName evidence="2">DUF2842 domain-containing protein</fullName>
    </submittedName>
</protein>
<proteinExistence type="predicted"/>
<evidence type="ECO:0000313" key="3">
    <source>
        <dbReference type="Proteomes" id="UP000332515"/>
    </source>
</evidence>
<evidence type="ECO:0000313" key="2">
    <source>
        <dbReference type="EMBL" id="MQT13866.1"/>
    </source>
</evidence>
<dbReference type="RefSeq" id="WP_153483326.1">
    <property type="nucleotide sequence ID" value="NZ_VWNA01000001.1"/>
</dbReference>
<keyword evidence="1" id="KW-0472">Membrane</keyword>
<dbReference type="EMBL" id="VWNA01000001">
    <property type="protein sequence ID" value="MQT13866.1"/>
    <property type="molecule type" value="Genomic_DNA"/>
</dbReference>
<keyword evidence="3" id="KW-1185">Reference proteome</keyword>
<feature type="transmembrane region" description="Helical" evidence="1">
    <location>
        <begin position="41"/>
        <end position="64"/>
    </location>
</feature>
<name>A0A6A7Y533_9HYPH</name>
<organism evidence="2 3">
    <name type="scientific">Segnochrobactrum spirostomi</name>
    <dbReference type="NCBI Taxonomy" id="2608987"/>
    <lineage>
        <taxon>Bacteria</taxon>
        <taxon>Pseudomonadati</taxon>
        <taxon>Pseudomonadota</taxon>
        <taxon>Alphaproteobacteria</taxon>
        <taxon>Hyphomicrobiales</taxon>
        <taxon>Segnochrobactraceae</taxon>
        <taxon>Segnochrobactrum</taxon>
    </lineage>
</organism>
<feature type="transmembrane region" description="Helical" evidence="1">
    <location>
        <begin position="12"/>
        <end position="35"/>
    </location>
</feature>